<dbReference type="KEGG" id="cpis:HS961_03465"/>
<accession>A0A7G5ED88</accession>
<feature type="domain" description="Intradiol ring-cleavage dioxygenases" evidence="2">
    <location>
        <begin position="110"/>
        <end position="191"/>
    </location>
</feature>
<keyword evidence="3" id="KW-0560">Oxidoreductase</keyword>
<dbReference type="PANTHER" id="PTHR34315">
    <property type="match status" value="1"/>
</dbReference>
<gene>
    <name evidence="3" type="ORF">HS961_03465</name>
</gene>
<feature type="compositionally biased region" description="Pro residues" evidence="1">
    <location>
        <begin position="310"/>
        <end position="335"/>
    </location>
</feature>
<proteinExistence type="predicted"/>
<dbReference type="SUPFAM" id="SSF49482">
    <property type="entry name" value="Aromatic compound dioxygenase"/>
    <property type="match status" value="1"/>
</dbReference>
<keyword evidence="4" id="KW-1185">Reference proteome</keyword>
<name>A0A7G5ED88_9BURK</name>
<dbReference type="PANTHER" id="PTHR34315:SF1">
    <property type="entry name" value="INTRADIOL RING-CLEAVAGE DIOXYGENASES DOMAIN-CONTAINING PROTEIN-RELATED"/>
    <property type="match status" value="1"/>
</dbReference>
<evidence type="ECO:0000259" key="2">
    <source>
        <dbReference type="Pfam" id="PF00775"/>
    </source>
</evidence>
<feature type="region of interest" description="Disordered" evidence="1">
    <location>
        <begin position="287"/>
        <end position="335"/>
    </location>
</feature>
<evidence type="ECO:0000256" key="1">
    <source>
        <dbReference type="SAM" id="MobiDB-lite"/>
    </source>
</evidence>
<dbReference type="InterPro" id="IPR006311">
    <property type="entry name" value="TAT_signal"/>
</dbReference>
<evidence type="ECO:0000313" key="3">
    <source>
        <dbReference type="EMBL" id="QMV71963.1"/>
    </source>
</evidence>
<keyword evidence="3" id="KW-0223">Dioxygenase</keyword>
<dbReference type="GO" id="GO:0008199">
    <property type="term" value="F:ferric iron binding"/>
    <property type="evidence" value="ECO:0007669"/>
    <property type="project" value="InterPro"/>
</dbReference>
<dbReference type="EMBL" id="CP058554">
    <property type="protein sequence ID" value="QMV71963.1"/>
    <property type="molecule type" value="Genomic_DNA"/>
</dbReference>
<dbReference type="Gene3D" id="2.60.130.10">
    <property type="entry name" value="Aromatic compound dioxygenase"/>
    <property type="match status" value="1"/>
</dbReference>
<dbReference type="PROSITE" id="PS51318">
    <property type="entry name" value="TAT"/>
    <property type="match status" value="1"/>
</dbReference>
<dbReference type="Pfam" id="PF00775">
    <property type="entry name" value="Dioxygenase_C"/>
    <property type="match status" value="1"/>
</dbReference>
<dbReference type="AlphaFoldDB" id="A0A7G5ED88"/>
<feature type="compositionally biased region" description="Gly residues" evidence="1">
    <location>
        <begin position="300"/>
        <end position="309"/>
    </location>
</feature>
<protein>
    <submittedName>
        <fullName evidence="3">Intradiol ring-cleavage dioxygenase</fullName>
    </submittedName>
</protein>
<dbReference type="Proteomes" id="UP000515240">
    <property type="component" value="Chromosome"/>
</dbReference>
<organism evidence="3 4">
    <name type="scientific">Comamonas piscis</name>
    <dbReference type="NCBI Taxonomy" id="1562974"/>
    <lineage>
        <taxon>Bacteria</taxon>
        <taxon>Pseudomonadati</taxon>
        <taxon>Pseudomonadota</taxon>
        <taxon>Betaproteobacteria</taxon>
        <taxon>Burkholderiales</taxon>
        <taxon>Comamonadaceae</taxon>
        <taxon>Comamonas</taxon>
    </lineage>
</organism>
<evidence type="ECO:0000313" key="4">
    <source>
        <dbReference type="Proteomes" id="UP000515240"/>
    </source>
</evidence>
<reference evidence="3 4" key="1">
    <citation type="journal article" date="2020" name="G3 (Bethesda)">
        <title>CeMbio - The Caenorhabditis elegans Microbiome Resource.</title>
        <authorList>
            <person name="Dirksen P."/>
            <person name="Assie A."/>
            <person name="Zimmermann J."/>
            <person name="Zhang F."/>
            <person name="Tietje A.M."/>
            <person name="Marsh S.A."/>
            <person name="Felix M.A."/>
            <person name="Shapira M."/>
            <person name="Kaleta C."/>
            <person name="Schulenburg H."/>
            <person name="Samuel B."/>
        </authorList>
    </citation>
    <scope>NUCLEOTIDE SEQUENCE [LARGE SCALE GENOMIC DNA]</scope>
    <source>
        <strain evidence="3 4">BIGb0172</strain>
    </source>
</reference>
<sequence>MRGMSSPQGPTAAPPSRRQMLRHLAQAAWAVPALSLGACSSITKAPAASAAIGNAHWATGGTAAISAAVRASNPFAATAAASPCTLSCEATIGPCHTTSPERIDISDGWDGLPMHLQLRLLDLQCQPIAGVLVEIWHTNYTGGYSGEIVPMCNNNAADTERQFFRGWQRSDAQGIVRFDSCYPGWYASRANHIHIRILQGAYDASDAASSWLTTQLLFPDALNSAVFAQAPHYQDKGQPDTTLDSDNVVGEEPDKSAYLWDVQNIAGVLLASKTLVLRNSLDDALCQVKGRMPPGPPPGMQGGPGGPGGPGRPPPGFKPGGARPPLPPGVQAPQS</sequence>
<dbReference type="InterPro" id="IPR015889">
    <property type="entry name" value="Intradiol_dOase_core"/>
</dbReference>
<dbReference type="GO" id="GO:0016702">
    <property type="term" value="F:oxidoreductase activity, acting on single donors with incorporation of molecular oxygen, incorporation of two atoms of oxygen"/>
    <property type="evidence" value="ECO:0007669"/>
    <property type="project" value="InterPro"/>
</dbReference>
<dbReference type="InterPro" id="IPR000627">
    <property type="entry name" value="Intradiol_dOase_C"/>
</dbReference>